<evidence type="ECO:0000256" key="3">
    <source>
        <dbReference type="SAM" id="MobiDB-lite"/>
    </source>
</evidence>
<evidence type="ECO:0000259" key="4">
    <source>
        <dbReference type="Pfam" id="PF23744"/>
    </source>
</evidence>
<keyword evidence="6" id="KW-1185">Reference proteome</keyword>
<name>A0A1Z5K7Z5_FISSO</name>
<feature type="compositionally biased region" description="Polar residues" evidence="3">
    <location>
        <begin position="1"/>
        <end position="13"/>
    </location>
</feature>
<dbReference type="InterPro" id="IPR011989">
    <property type="entry name" value="ARM-like"/>
</dbReference>
<dbReference type="OrthoDB" id="44362at2759"/>
<keyword evidence="1" id="KW-0677">Repeat</keyword>
<proteinExistence type="predicted"/>
<dbReference type="InterPro" id="IPR036770">
    <property type="entry name" value="Ankyrin_rpt-contain_sf"/>
</dbReference>
<organism evidence="5 6">
    <name type="scientific">Fistulifera solaris</name>
    <name type="common">Oleaginous diatom</name>
    <dbReference type="NCBI Taxonomy" id="1519565"/>
    <lineage>
        <taxon>Eukaryota</taxon>
        <taxon>Sar</taxon>
        <taxon>Stramenopiles</taxon>
        <taxon>Ochrophyta</taxon>
        <taxon>Bacillariophyta</taxon>
        <taxon>Bacillariophyceae</taxon>
        <taxon>Bacillariophycidae</taxon>
        <taxon>Naviculales</taxon>
        <taxon>Naviculaceae</taxon>
        <taxon>Fistulifera</taxon>
    </lineage>
</organism>
<dbReference type="PROSITE" id="PS50176">
    <property type="entry name" value="ARM_REPEAT"/>
    <property type="match status" value="1"/>
</dbReference>
<evidence type="ECO:0000313" key="5">
    <source>
        <dbReference type="EMBL" id="GAX22390.1"/>
    </source>
</evidence>
<reference evidence="5 6" key="1">
    <citation type="journal article" date="2015" name="Plant Cell">
        <title>Oil accumulation by the oleaginous diatom Fistulifera solaris as revealed by the genome and transcriptome.</title>
        <authorList>
            <person name="Tanaka T."/>
            <person name="Maeda Y."/>
            <person name="Veluchamy A."/>
            <person name="Tanaka M."/>
            <person name="Abida H."/>
            <person name="Marechal E."/>
            <person name="Bowler C."/>
            <person name="Muto M."/>
            <person name="Sunaga Y."/>
            <person name="Tanaka M."/>
            <person name="Yoshino T."/>
            <person name="Taniguchi T."/>
            <person name="Fukuda Y."/>
            <person name="Nemoto M."/>
            <person name="Matsumoto M."/>
            <person name="Wong P.S."/>
            <person name="Aburatani S."/>
            <person name="Fujibuchi W."/>
        </authorList>
    </citation>
    <scope>NUCLEOTIDE SEQUENCE [LARGE SCALE GENOMIC DNA]</scope>
    <source>
        <strain evidence="5 6">JPCC DA0580</strain>
    </source>
</reference>
<feature type="region of interest" description="Disordered" evidence="3">
    <location>
        <begin position="1"/>
        <end position="59"/>
    </location>
</feature>
<evidence type="ECO:0000256" key="1">
    <source>
        <dbReference type="ARBA" id="ARBA00022737"/>
    </source>
</evidence>
<dbReference type="AlphaFoldDB" id="A0A1Z5K7Z5"/>
<feature type="domain" description="LRRK2 ARM repeat" evidence="4">
    <location>
        <begin position="466"/>
        <end position="628"/>
    </location>
</feature>
<feature type="repeat" description="ARM" evidence="2">
    <location>
        <begin position="514"/>
        <end position="558"/>
    </location>
</feature>
<gene>
    <name evidence="5" type="ORF">FisN_14Hh003</name>
</gene>
<accession>A0A1Z5K7Z5</accession>
<dbReference type="Proteomes" id="UP000198406">
    <property type="component" value="Unassembled WGS sequence"/>
</dbReference>
<dbReference type="InterPro" id="IPR056597">
    <property type="entry name" value="ARM_LRRK2"/>
</dbReference>
<dbReference type="SUPFAM" id="SSF48371">
    <property type="entry name" value="ARM repeat"/>
    <property type="match status" value="1"/>
</dbReference>
<dbReference type="Gene3D" id="1.25.40.20">
    <property type="entry name" value="Ankyrin repeat-containing domain"/>
    <property type="match status" value="2"/>
</dbReference>
<feature type="compositionally biased region" description="Basic and acidic residues" evidence="3">
    <location>
        <begin position="16"/>
        <end position="27"/>
    </location>
</feature>
<dbReference type="Pfam" id="PF23744">
    <property type="entry name" value="ARM_LRRK2"/>
    <property type="match status" value="1"/>
</dbReference>
<comment type="caution">
    <text evidence="5">The sequence shown here is derived from an EMBL/GenBank/DDBJ whole genome shotgun (WGS) entry which is preliminary data.</text>
</comment>
<dbReference type="InterPro" id="IPR016024">
    <property type="entry name" value="ARM-type_fold"/>
</dbReference>
<dbReference type="Gene3D" id="1.25.10.10">
    <property type="entry name" value="Leucine-rich Repeat Variant"/>
    <property type="match status" value="1"/>
</dbReference>
<evidence type="ECO:0000256" key="2">
    <source>
        <dbReference type="PROSITE-ProRule" id="PRU00259"/>
    </source>
</evidence>
<dbReference type="InterPro" id="IPR000225">
    <property type="entry name" value="Armadillo"/>
</dbReference>
<dbReference type="InParanoid" id="A0A1Z5K7Z5"/>
<dbReference type="PANTHER" id="PTHR22895:SF0">
    <property type="entry name" value="ARMADILLO REPEAT-CONTAINING PROTEIN 6"/>
    <property type="match status" value="1"/>
</dbReference>
<feature type="compositionally biased region" description="Polar residues" evidence="3">
    <location>
        <begin position="34"/>
        <end position="55"/>
    </location>
</feature>
<dbReference type="SUPFAM" id="SSF48403">
    <property type="entry name" value="Ankyrin repeat"/>
    <property type="match status" value="1"/>
</dbReference>
<dbReference type="EMBL" id="BDSP01000184">
    <property type="protein sequence ID" value="GAX22390.1"/>
    <property type="molecule type" value="Genomic_DNA"/>
</dbReference>
<sequence>MGCNASKQATGGNIATDERATTNDNNDKPAALSPASNSKAKSPRNNQSNPITSSLRRNKNQDDGKIYQLLLNAHQNPAEAKTILPNNVSITTTNASYRHPSHHATPLHVAVKLLDSTATNVPAIIKSLLKAFPNAIFTKDDRGNIPLYYVLTSQSERWEARAIVLDLLVGTDQTSFTTEYLQRNNLKFGKENEWSALYKAIHSLSDDFDGAGPTVLYIQTLLAACDDTSSVVAKGNASDGDKPLSLLYRRFTRQFDLAEKFFSGDNSRPEVVEHRQKYKTAAGNTWKIIESLLQDGLEAEQQEDDDEAPFRTVHCAVQVETPPDLLRYIVETNADDLGMADHTGRLPLHYAALSKPPGDKSRYPAFYSKYVVDELLYKYPEAASCKDNDGNYPLTLAVRSGKHWIGGGLKSLYEAYPEALEQINLDKHDALRHALSLEESTGVAPKDDSDIIRDEQHDAIMLVQKKNVEISEVVTSLWAHEEDPGVQMLGCMALSRMIENADGNPSQILQIAMSAVPAVVNAMKAHGNEQIVQEKACATLQGLAMCDGRREVSFVASGAVAAIVGAMQAHVSDPAVQEQGCKALAQIMKYGGDDRATIVASVSGLTAIVNAMAAHRGIVAVQRNACIALKEMTEFPHANLPELPRSHLEPLLESARRQFPDECEPVAKILELRLTQ</sequence>
<evidence type="ECO:0000313" key="6">
    <source>
        <dbReference type="Proteomes" id="UP000198406"/>
    </source>
</evidence>
<protein>
    <recommendedName>
        <fullName evidence="4">LRRK2 ARM repeat domain-containing protein</fullName>
    </recommendedName>
</protein>
<dbReference type="PANTHER" id="PTHR22895">
    <property type="entry name" value="ARMADILLO REPEAT-CONTAINING PROTEIN 6"/>
    <property type="match status" value="1"/>
</dbReference>